<sequence>MNKQEIKETFQKNDLHVTQAVKILLKQASLYAKRIKAFKESDEKLNADKIAECEEQRAKYIYKAIKTAAKEKQQHWRFIEDQRYYNDKFNDKYGDIDFATNWNDIELIGFYLPLGITRKESKRKRCVGKRGIGVMEMKRPNDISDLEIARKCNTFVDQVQKIAGEDHAIFAVNIENGKYGEVKTNA</sequence>
<reference evidence="1 2" key="1">
    <citation type="submission" date="2011-09" db="EMBL/GenBank/DDBJ databases">
        <authorList>
            <person name="Weinstock G."/>
            <person name="Sodergren E."/>
            <person name="Clifton S."/>
            <person name="Fulton L."/>
            <person name="Fulton B."/>
            <person name="Courtney L."/>
            <person name="Fronick C."/>
            <person name="Harrison M."/>
            <person name="Strong C."/>
            <person name="Farmer C."/>
            <person name="Delahaunty K."/>
            <person name="Markovic C."/>
            <person name="Hall O."/>
            <person name="Minx P."/>
            <person name="Tomlinson C."/>
            <person name="Mitreva M."/>
            <person name="Hou S."/>
            <person name="Chen J."/>
            <person name="Wollam A."/>
            <person name="Pepin K.H."/>
            <person name="Johnson M."/>
            <person name="Bhonagiri V."/>
            <person name="Zhang X."/>
            <person name="Suruliraj S."/>
            <person name="Warren W."/>
            <person name="Chinwalla A."/>
            <person name="Mardis E.R."/>
            <person name="Wilson R.K."/>
        </authorList>
    </citation>
    <scope>NUCLEOTIDE SEQUENCE [LARGE SCALE GENOMIC DNA]</scope>
    <source>
        <strain evidence="1 2">F0435</strain>
    </source>
</reference>
<name>H1LF00_9LACO</name>
<evidence type="ECO:0000313" key="2">
    <source>
        <dbReference type="Proteomes" id="UP000005025"/>
    </source>
</evidence>
<dbReference type="EMBL" id="AGRJ01000110">
    <property type="protein sequence ID" value="EHO52239.1"/>
    <property type="molecule type" value="Genomic_DNA"/>
</dbReference>
<dbReference type="STRING" id="797516.HMPREF9104_01176"/>
<accession>H1LF00</accession>
<organism evidence="1 2">
    <name type="scientific">Lentilactobacillus kisonensis F0435</name>
    <dbReference type="NCBI Taxonomy" id="797516"/>
    <lineage>
        <taxon>Bacteria</taxon>
        <taxon>Bacillati</taxon>
        <taxon>Bacillota</taxon>
        <taxon>Bacilli</taxon>
        <taxon>Lactobacillales</taxon>
        <taxon>Lactobacillaceae</taxon>
        <taxon>Lentilactobacillus</taxon>
    </lineage>
</organism>
<dbReference type="Proteomes" id="UP000005025">
    <property type="component" value="Unassembled WGS sequence"/>
</dbReference>
<dbReference type="HOGENOM" id="CLU_1452726_0_0_9"/>
<dbReference type="PATRIC" id="fig|797516.3.peg.1052"/>
<proteinExistence type="predicted"/>
<comment type="caution">
    <text evidence="1">The sequence shown here is derived from an EMBL/GenBank/DDBJ whole genome shotgun (WGS) entry which is preliminary data.</text>
</comment>
<dbReference type="AlphaFoldDB" id="H1LF00"/>
<evidence type="ECO:0000313" key="1">
    <source>
        <dbReference type="EMBL" id="EHO52239.1"/>
    </source>
</evidence>
<protein>
    <submittedName>
        <fullName evidence="1">Uncharacterized protein</fullName>
    </submittedName>
</protein>
<gene>
    <name evidence="1" type="ORF">HMPREF9104_01176</name>
</gene>